<protein>
    <recommendedName>
        <fullName evidence="4">General secretion pathway GspH domain-containing protein</fullName>
    </recommendedName>
</protein>
<keyword evidence="1" id="KW-1133">Transmembrane helix</keyword>
<dbReference type="InterPro" id="IPR045584">
    <property type="entry name" value="Pilin-like"/>
</dbReference>
<feature type="transmembrane region" description="Helical" evidence="1">
    <location>
        <begin position="33"/>
        <end position="54"/>
    </location>
</feature>
<evidence type="ECO:0000256" key="1">
    <source>
        <dbReference type="SAM" id="Phobius"/>
    </source>
</evidence>
<name>A0A1F7UV83_9BACT</name>
<evidence type="ECO:0000313" key="3">
    <source>
        <dbReference type="Proteomes" id="UP000176846"/>
    </source>
</evidence>
<sequence length="180" mass="19697">MTLPVELAASGLMRQLLIRYHDRLFQNKTGFSIIELLIVVSITLLLMAVAIPIYGNFQSSSYLNERTAEIVQTVRTAQARSLARVNNKPHGVFFDIDPNGPDRFILYQGPAYLGRGAEDTDFDRTVTLEDSLSLLTTLTGDDINFSRGLGEPSTTGDITLTNALGKSTVITINSLGMVTD</sequence>
<reference evidence="2 3" key="1">
    <citation type="journal article" date="2016" name="Nat. Commun.">
        <title>Thousands of microbial genomes shed light on interconnected biogeochemical processes in an aquifer system.</title>
        <authorList>
            <person name="Anantharaman K."/>
            <person name="Brown C.T."/>
            <person name="Hug L.A."/>
            <person name="Sharon I."/>
            <person name="Castelle C.J."/>
            <person name="Probst A.J."/>
            <person name="Thomas B.C."/>
            <person name="Singh A."/>
            <person name="Wilkins M.J."/>
            <person name="Karaoz U."/>
            <person name="Brodie E.L."/>
            <person name="Williams K.H."/>
            <person name="Hubbard S.S."/>
            <person name="Banfield J.F."/>
        </authorList>
    </citation>
    <scope>NUCLEOTIDE SEQUENCE [LARGE SCALE GENOMIC DNA]</scope>
</reference>
<dbReference type="NCBIfam" id="TIGR02532">
    <property type="entry name" value="IV_pilin_GFxxxE"/>
    <property type="match status" value="1"/>
</dbReference>
<dbReference type="Gene3D" id="3.30.700.10">
    <property type="entry name" value="Glycoprotein, Type 4 Pilin"/>
    <property type="match status" value="1"/>
</dbReference>
<dbReference type="AlphaFoldDB" id="A0A1F7UV83"/>
<dbReference type="EMBL" id="MGEK01000023">
    <property type="protein sequence ID" value="OGL82179.1"/>
    <property type="molecule type" value="Genomic_DNA"/>
</dbReference>
<dbReference type="InterPro" id="IPR012902">
    <property type="entry name" value="N_methyl_site"/>
</dbReference>
<proteinExistence type="predicted"/>
<dbReference type="Proteomes" id="UP000176846">
    <property type="component" value="Unassembled WGS sequence"/>
</dbReference>
<dbReference type="SUPFAM" id="SSF54523">
    <property type="entry name" value="Pili subunits"/>
    <property type="match status" value="1"/>
</dbReference>
<keyword evidence="1" id="KW-0472">Membrane</keyword>
<dbReference type="Pfam" id="PF07963">
    <property type="entry name" value="N_methyl"/>
    <property type="match status" value="1"/>
</dbReference>
<gene>
    <name evidence="2" type="ORF">A2936_01290</name>
</gene>
<organism evidence="2 3">
    <name type="scientific">Candidatus Uhrbacteria bacterium RIFCSPLOWO2_01_FULL_47_25</name>
    <dbReference type="NCBI Taxonomy" id="1802402"/>
    <lineage>
        <taxon>Bacteria</taxon>
        <taxon>Candidatus Uhriibacteriota</taxon>
    </lineage>
</organism>
<evidence type="ECO:0008006" key="4">
    <source>
        <dbReference type="Google" id="ProtNLM"/>
    </source>
</evidence>
<keyword evidence="1" id="KW-0812">Transmembrane</keyword>
<accession>A0A1F7UV83</accession>
<comment type="caution">
    <text evidence="2">The sequence shown here is derived from an EMBL/GenBank/DDBJ whole genome shotgun (WGS) entry which is preliminary data.</text>
</comment>
<evidence type="ECO:0000313" key="2">
    <source>
        <dbReference type="EMBL" id="OGL82179.1"/>
    </source>
</evidence>